<gene>
    <name evidence="4" type="ORF">V6E02_08275</name>
</gene>
<sequence length="222" mass="23856">MEDTPPPLEVCTGPHPSASVIWLHGLGADGYDFLPVAQELDLRGLPDVRFVFPHAPMRPVTWNNGYVMPAWYDIIAIGPGAPEDETGLGDSRQRVEALIAREKERGIAPHHIVLAGFSQGGAVALFTALRHPARLAGVLALSTYLPLAARLPAEATPANRALPIFMAHGTQDGIVPLALAEASRQKLETLGHPVEWHTYAMAHTVCAAEIADIAARLRRVLA</sequence>
<evidence type="ECO:0000256" key="2">
    <source>
        <dbReference type="ARBA" id="ARBA00022801"/>
    </source>
</evidence>
<evidence type="ECO:0000313" key="4">
    <source>
        <dbReference type="EMBL" id="MEO1767206.1"/>
    </source>
</evidence>
<dbReference type="SUPFAM" id="SSF53474">
    <property type="entry name" value="alpha/beta-Hydrolases"/>
    <property type="match status" value="1"/>
</dbReference>
<organism evidence="4 5">
    <name type="scientific">Thiobacter aerophilum</name>
    <dbReference type="NCBI Taxonomy" id="3121275"/>
    <lineage>
        <taxon>Bacteria</taxon>
        <taxon>Pseudomonadati</taxon>
        <taxon>Pseudomonadota</taxon>
        <taxon>Betaproteobacteria</taxon>
        <taxon>Burkholderiales</taxon>
        <taxon>Thiobacteraceae</taxon>
        <taxon>Thiobacter</taxon>
    </lineage>
</organism>
<reference evidence="4 5" key="1">
    <citation type="submission" date="2024-02" db="EMBL/GenBank/DDBJ databases">
        <title>New thermophilic sulfur-oxidizing bacteria from a hot springs of the Uzon caldera (Kamchatka, Russia).</title>
        <authorList>
            <person name="Dukat A.M."/>
            <person name="Elcheninov A.G."/>
            <person name="Frolov E.N."/>
        </authorList>
    </citation>
    <scope>NUCLEOTIDE SEQUENCE [LARGE SCALE GENOMIC DNA]</scope>
    <source>
        <strain evidence="4 5">AK1</strain>
    </source>
</reference>
<dbReference type="EMBL" id="JBAJEX010000005">
    <property type="protein sequence ID" value="MEO1767206.1"/>
    <property type="molecule type" value="Genomic_DNA"/>
</dbReference>
<keyword evidence="5" id="KW-1185">Reference proteome</keyword>
<name>A0ABV0EEX0_9BURK</name>
<keyword evidence="2 4" id="KW-0378">Hydrolase</keyword>
<comment type="similarity">
    <text evidence="1">Belongs to the AB hydrolase superfamily. AB hydrolase 2 family.</text>
</comment>
<protein>
    <submittedName>
        <fullName evidence="4">Dienelactone hydrolase family protein</fullName>
    </submittedName>
</protein>
<dbReference type="Pfam" id="PF02230">
    <property type="entry name" value="Abhydrolase_2"/>
    <property type="match status" value="1"/>
</dbReference>
<dbReference type="PANTHER" id="PTHR10655">
    <property type="entry name" value="LYSOPHOSPHOLIPASE-RELATED"/>
    <property type="match status" value="1"/>
</dbReference>
<comment type="caution">
    <text evidence="4">The sequence shown here is derived from an EMBL/GenBank/DDBJ whole genome shotgun (WGS) entry which is preliminary data.</text>
</comment>
<feature type="domain" description="Phospholipase/carboxylesterase/thioesterase" evidence="3">
    <location>
        <begin position="15"/>
        <end position="218"/>
    </location>
</feature>
<proteinExistence type="inferred from homology"/>
<dbReference type="InterPro" id="IPR029058">
    <property type="entry name" value="AB_hydrolase_fold"/>
</dbReference>
<evidence type="ECO:0000256" key="1">
    <source>
        <dbReference type="ARBA" id="ARBA00006499"/>
    </source>
</evidence>
<dbReference type="InterPro" id="IPR050565">
    <property type="entry name" value="LYPA1-2/EST-like"/>
</dbReference>
<dbReference type="InterPro" id="IPR003140">
    <property type="entry name" value="PLipase/COase/thioEstase"/>
</dbReference>
<dbReference type="Proteomes" id="UP001482231">
    <property type="component" value="Unassembled WGS sequence"/>
</dbReference>
<dbReference type="RefSeq" id="WP_347308315.1">
    <property type="nucleotide sequence ID" value="NZ_JBAJEX010000005.1"/>
</dbReference>
<dbReference type="GO" id="GO:0016787">
    <property type="term" value="F:hydrolase activity"/>
    <property type="evidence" value="ECO:0007669"/>
    <property type="project" value="UniProtKB-KW"/>
</dbReference>
<dbReference type="Gene3D" id="3.40.50.1820">
    <property type="entry name" value="alpha/beta hydrolase"/>
    <property type="match status" value="1"/>
</dbReference>
<dbReference type="PANTHER" id="PTHR10655:SF17">
    <property type="entry name" value="LYSOPHOSPHOLIPASE-LIKE PROTEIN 1"/>
    <property type="match status" value="1"/>
</dbReference>
<accession>A0ABV0EEX0</accession>
<evidence type="ECO:0000259" key="3">
    <source>
        <dbReference type="Pfam" id="PF02230"/>
    </source>
</evidence>
<evidence type="ECO:0000313" key="5">
    <source>
        <dbReference type="Proteomes" id="UP001482231"/>
    </source>
</evidence>